<dbReference type="AlphaFoldDB" id="A0A1E1J462"/>
<name>A0A1E1J462_LEIGU</name>
<organism evidence="1">
    <name type="scientific">Leishmania guyanensis</name>
    <dbReference type="NCBI Taxonomy" id="5670"/>
    <lineage>
        <taxon>Eukaryota</taxon>
        <taxon>Discoba</taxon>
        <taxon>Euglenozoa</taxon>
        <taxon>Kinetoplastea</taxon>
        <taxon>Metakinetoplastina</taxon>
        <taxon>Trypanosomatida</taxon>
        <taxon>Trypanosomatidae</taxon>
        <taxon>Leishmaniinae</taxon>
        <taxon>Leishmania</taxon>
        <taxon>Leishmania guyanensis species complex</taxon>
    </lineage>
</organism>
<sequence length="91" mass="10130">MRLFGKTRPAYIRAQLPRRLGFDNERGKVEELAIHVKGGLVPVFHRTVVGENQESTVSNTVNQTPLQVSSACVSSVYTCATRKELEVVCVR</sequence>
<accession>A0A1E1J462</accession>
<dbReference type="EMBL" id="CALQ01001345">
    <property type="protein sequence ID" value="CCM17613.1"/>
    <property type="molecule type" value="Genomic_DNA"/>
</dbReference>
<gene>
    <name evidence="1" type="primary">LgM4147LRVhigh.30.01680.00110</name>
    <name evidence="1" type="ORF">BN36_3051120</name>
</gene>
<reference evidence="1" key="1">
    <citation type="submission" date="2012-08" db="EMBL/GenBank/DDBJ databases">
        <title>Comparative genomics of metastatic and non-metastatic Leishmania guyanensis provides insights into polygenic factors involved in Leishmania RNA virus infection.</title>
        <authorList>
            <person name="Smith D."/>
            <person name="Hertz-Fowler C."/>
            <person name="Martin R."/>
            <person name="Dickens N."/>
            <person name="Fasel N."/>
            <person name="Falquet L."/>
            <person name="Beverley S."/>
            <person name="Zangger H."/>
            <person name="Calderon-Copete S."/>
            <person name="Mottram J."/>
            <person name="Xenarios I."/>
        </authorList>
    </citation>
    <scope>NUCLEOTIDE SEQUENCE</scope>
    <source>
        <strain evidence="1">MHOM/BR/75/M4147/SSU:IR2SAT-LUC</strain>
    </source>
</reference>
<proteinExistence type="predicted"/>
<protein>
    <submittedName>
        <fullName evidence="1">Uncharacterized protein</fullName>
    </submittedName>
</protein>
<evidence type="ECO:0000313" key="1">
    <source>
        <dbReference type="EMBL" id="CCM17613.1"/>
    </source>
</evidence>